<sequence>MRNVVPTPYHPGMIPDSKPKPMRETNAPFILFNPQPSFTAAQSSLLHPSPPLNGAHPRSQPHNAFQDQTLSSTSPLPNTARMNSPLPSATAYLAVVHSLTVGPPS</sequence>
<evidence type="ECO:0000313" key="2">
    <source>
        <dbReference type="EMBL" id="KAK9681757.1"/>
    </source>
</evidence>
<dbReference type="AlphaFoldDB" id="A0AAW1HXV2"/>
<feature type="region of interest" description="Disordered" evidence="1">
    <location>
        <begin position="1"/>
        <end position="28"/>
    </location>
</feature>
<protein>
    <submittedName>
        <fullName evidence="2">Uncharacterized protein</fullName>
    </submittedName>
</protein>
<keyword evidence="3" id="KW-1185">Reference proteome</keyword>
<dbReference type="EMBL" id="JBDFQZ010000010">
    <property type="protein sequence ID" value="KAK9681757.1"/>
    <property type="molecule type" value="Genomic_DNA"/>
</dbReference>
<accession>A0AAW1HXV2</accession>
<feature type="compositionally biased region" description="Polar residues" evidence="1">
    <location>
        <begin position="60"/>
        <end position="85"/>
    </location>
</feature>
<name>A0AAW1HXV2_SAPOF</name>
<comment type="caution">
    <text evidence="2">The sequence shown here is derived from an EMBL/GenBank/DDBJ whole genome shotgun (WGS) entry which is preliminary data.</text>
</comment>
<organism evidence="2 3">
    <name type="scientific">Saponaria officinalis</name>
    <name type="common">Common soapwort</name>
    <name type="synonym">Lychnis saponaria</name>
    <dbReference type="NCBI Taxonomy" id="3572"/>
    <lineage>
        <taxon>Eukaryota</taxon>
        <taxon>Viridiplantae</taxon>
        <taxon>Streptophyta</taxon>
        <taxon>Embryophyta</taxon>
        <taxon>Tracheophyta</taxon>
        <taxon>Spermatophyta</taxon>
        <taxon>Magnoliopsida</taxon>
        <taxon>eudicotyledons</taxon>
        <taxon>Gunneridae</taxon>
        <taxon>Pentapetalae</taxon>
        <taxon>Caryophyllales</taxon>
        <taxon>Caryophyllaceae</taxon>
        <taxon>Caryophylleae</taxon>
        <taxon>Saponaria</taxon>
    </lineage>
</organism>
<feature type="region of interest" description="Disordered" evidence="1">
    <location>
        <begin position="40"/>
        <end position="85"/>
    </location>
</feature>
<dbReference type="Proteomes" id="UP001443914">
    <property type="component" value="Unassembled WGS sequence"/>
</dbReference>
<evidence type="ECO:0000256" key="1">
    <source>
        <dbReference type="SAM" id="MobiDB-lite"/>
    </source>
</evidence>
<evidence type="ECO:0000313" key="3">
    <source>
        <dbReference type="Proteomes" id="UP001443914"/>
    </source>
</evidence>
<gene>
    <name evidence="2" type="ORF">RND81_10G026100</name>
</gene>
<proteinExistence type="predicted"/>
<reference evidence="2" key="1">
    <citation type="submission" date="2024-03" db="EMBL/GenBank/DDBJ databases">
        <title>WGS assembly of Saponaria officinalis var. Norfolk2.</title>
        <authorList>
            <person name="Jenkins J."/>
            <person name="Shu S."/>
            <person name="Grimwood J."/>
            <person name="Barry K."/>
            <person name="Goodstein D."/>
            <person name="Schmutz J."/>
            <person name="Leebens-Mack J."/>
            <person name="Osbourn A."/>
        </authorList>
    </citation>
    <scope>NUCLEOTIDE SEQUENCE [LARGE SCALE GENOMIC DNA]</scope>
    <source>
        <strain evidence="2">JIC</strain>
    </source>
</reference>